<dbReference type="InterPro" id="IPR036890">
    <property type="entry name" value="HATPase_C_sf"/>
</dbReference>
<evidence type="ECO:0000313" key="8">
    <source>
        <dbReference type="EMBL" id="NHN88074.1"/>
    </source>
</evidence>
<evidence type="ECO:0000259" key="7">
    <source>
        <dbReference type="PROSITE" id="PS50110"/>
    </source>
</evidence>
<dbReference type="InterPro" id="IPR003661">
    <property type="entry name" value="HisK_dim/P_dom"/>
</dbReference>
<keyword evidence="9" id="KW-1185">Reference proteome</keyword>
<comment type="caution">
    <text evidence="8">The sequence shown here is derived from an EMBL/GenBank/DDBJ whole genome shotgun (WGS) entry which is preliminary data.</text>
</comment>
<dbReference type="SMART" id="SM00387">
    <property type="entry name" value="HATPase_c"/>
    <property type="match status" value="1"/>
</dbReference>
<evidence type="ECO:0000256" key="5">
    <source>
        <dbReference type="SAM" id="Coils"/>
    </source>
</evidence>
<dbReference type="SMART" id="SM00388">
    <property type="entry name" value="HisKA"/>
    <property type="match status" value="1"/>
</dbReference>
<dbReference type="PROSITE" id="PS50110">
    <property type="entry name" value="RESPONSE_REGULATORY"/>
    <property type="match status" value="1"/>
</dbReference>
<accession>A0ABX0K3Q2</accession>
<reference evidence="8 9" key="1">
    <citation type="journal article" date="2020" name="Int. J. Syst. Evol. Microbiol.">
        <title>Novel acetic acid bacteria from cider fermentations: Acetobacter conturbans sp. nov. and Acetobacter fallax sp. nov.</title>
        <authorList>
            <person name="Sombolestani A.S."/>
            <person name="Cleenwerck I."/>
            <person name="Cnockaert M."/>
            <person name="Borremans W."/>
            <person name="Wieme A.D."/>
            <person name="De Vuyst L."/>
            <person name="Vandamme P."/>
        </authorList>
    </citation>
    <scope>NUCLEOTIDE SEQUENCE [LARGE SCALE GENOMIC DNA]</scope>
    <source>
        <strain evidence="8 9">LMG 1627</strain>
    </source>
</reference>
<dbReference type="SUPFAM" id="SSF47384">
    <property type="entry name" value="Homodimeric domain of signal transducing histidine kinase"/>
    <property type="match status" value="1"/>
</dbReference>
<proteinExistence type="predicted"/>
<feature type="domain" description="Histidine kinase" evidence="6">
    <location>
        <begin position="331"/>
        <end position="571"/>
    </location>
</feature>
<dbReference type="InterPro" id="IPR036097">
    <property type="entry name" value="HisK_dim/P_sf"/>
</dbReference>
<dbReference type="Proteomes" id="UP000631653">
    <property type="component" value="Unassembled WGS sequence"/>
</dbReference>
<dbReference type="CDD" id="cd00082">
    <property type="entry name" value="HisKA"/>
    <property type="match status" value="1"/>
</dbReference>
<comment type="catalytic activity">
    <reaction evidence="1">
        <text>ATP + protein L-histidine = ADP + protein N-phospho-L-histidine.</text>
        <dbReference type="EC" id="2.7.13.3"/>
    </reaction>
</comment>
<evidence type="ECO:0000256" key="3">
    <source>
        <dbReference type="ARBA" id="ARBA00022553"/>
    </source>
</evidence>
<dbReference type="InterPro" id="IPR005467">
    <property type="entry name" value="His_kinase_dom"/>
</dbReference>
<feature type="domain" description="Response regulatory" evidence="7">
    <location>
        <begin position="6"/>
        <end position="120"/>
    </location>
</feature>
<dbReference type="PROSITE" id="PS50109">
    <property type="entry name" value="HIS_KIN"/>
    <property type="match status" value="1"/>
</dbReference>
<evidence type="ECO:0000313" key="9">
    <source>
        <dbReference type="Proteomes" id="UP000631653"/>
    </source>
</evidence>
<evidence type="ECO:0000259" key="6">
    <source>
        <dbReference type="PROSITE" id="PS50109"/>
    </source>
</evidence>
<dbReference type="SMART" id="SM00448">
    <property type="entry name" value="REC"/>
    <property type="match status" value="1"/>
</dbReference>
<keyword evidence="5" id="KW-0175">Coiled coil</keyword>
<feature type="coiled-coil region" evidence="5">
    <location>
        <begin position="288"/>
        <end position="315"/>
    </location>
</feature>
<dbReference type="EMBL" id="WOSY01000004">
    <property type="protein sequence ID" value="NHN88074.1"/>
    <property type="molecule type" value="Genomic_DNA"/>
</dbReference>
<dbReference type="Pfam" id="PF00072">
    <property type="entry name" value="Response_reg"/>
    <property type="match status" value="1"/>
</dbReference>
<dbReference type="PANTHER" id="PTHR43065:SF42">
    <property type="entry name" value="TWO-COMPONENT SENSOR PPRA"/>
    <property type="match status" value="1"/>
</dbReference>
<dbReference type="SUPFAM" id="SSF52172">
    <property type="entry name" value="CheY-like"/>
    <property type="match status" value="2"/>
</dbReference>
<dbReference type="Pfam" id="PF02518">
    <property type="entry name" value="HATPase_c"/>
    <property type="match status" value="1"/>
</dbReference>
<organism evidence="8 9">
    <name type="scientific">Acetobacter conturbans</name>
    <dbReference type="NCBI Taxonomy" id="1737472"/>
    <lineage>
        <taxon>Bacteria</taxon>
        <taxon>Pseudomonadati</taxon>
        <taxon>Pseudomonadota</taxon>
        <taxon>Alphaproteobacteria</taxon>
        <taxon>Acetobacterales</taxon>
        <taxon>Acetobacteraceae</taxon>
        <taxon>Acetobacter</taxon>
    </lineage>
</organism>
<dbReference type="PRINTS" id="PR00344">
    <property type="entry name" value="BCTRLSENSOR"/>
</dbReference>
<dbReference type="RefSeq" id="WP_173569371.1">
    <property type="nucleotide sequence ID" value="NZ_WOSY01000004.1"/>
</dbReference>
<dbReference type="PANTHER" id="PTHR43065">
    <property type="entry name" value="SENSOR HISTIDINE KINASE"/>
    <property type="match status" value="1"/>
</dbReference>
<sequence length="596" mass="64149">MNERAPLILLVGADATITYYRAGLEACGLRVESVASAEAALDSLDHALPAMLVTDFTLPGMTACQLARHLRLNRATRALPVIALVQDISVMRDAMVAGVDAVVEKWCQPSFLAIRISALLRGPHSPTHAVLRERFRRPTVAVAISSGSTLPVLDVLRGEGLDVLMLDHAALTTPDFWFPGIDCLIVDLSCTDFDGLAFCRTLDRLRRRAFSASQTPARLLGFDTNQTVSAMEAYTGGMDDFLTDIHDADLFLLHVRVQLRRKSLLDESVRSEAERAARDAAMEGARAKTVLADALEQANDELASANRKLIDAQTKLVQSAKMASLGELVAGIAHEFNNPLAFVLAHGATVSRLLDRALVALETGDTVEVRMALEKSRDRLASTAIGLGRMRDLVSSLRRFSRLDQGAFEDVDMPDAINTVLALLAPKLADRVKVELDFQAPPLLRCQMALVHQVVMNVVSNAADALHAQPADEGRSPMILIGTHLEETSRETEAFFAHDYVITICDNGPGVEPLMRERVFEPFFTTKPVGEGTGLGLATAYGIVQAHGGTIEVSSSGTGGACFTISVPAEPPVVGKESGMMRASVPTAALLEGDLL</sequence>
<dbReference type="Gene3D" id="3.30.565.10">
    <property type="entry name" value="Histidine kinase-like ATPase, C-terminal domain"/>
    <property type="match status" value="1"/>
</dbReference>
<dbReference type="Gene3D" id="1.10.287.130">
    <property type="match status" value="1"/>
</dbReference>
<keyword evidence="3 4" id="KW-0597">Phosphoprotein</keyword>
<evidence type="ECO:0000256" key="2">
    <source>
        <dbReference type="ARBA" id="ARBA00012438"/>
    </source>
</evidence>
<dbReference type="Gene3D" id="3.40.50.2300">
    <property type="match status" value="1"/>
</dbReference>
<protein>
    <recommendedName>
        <fullName evidence="2">histidine kinase</fullName>
        <ecNumber evidence="2">2.7.13.3</ecNumber>
    </recommendedName>
</protein>
<dbReference type="InterPro" id="IPR004358">
    <property type="entry name" value="Sig_transdc_His_kin-like_C"/>
</dbReference>
<evidence type="ECO:0000256" key="1">
    <source>
        <dbReference type="ARBA" id="ARBA00000085"/>
    </source>
</evidence>
<dbReference type="EC" id="2.7.13.3" evidence="2"/>
<gene>
    <name evidence="8" type="ORF">GOB81_05450</name>
</gene>
<dbReference type="SUPFAM" id="SSF55874">
    <property type="entry name" value="ATPase domain of HSP90 chaperone/DNA topoisomerase II/histidine kinase"/>
    <property type="match status" value="1"/>
</dbReference>
<name>A0ABX0K3Q2_9PROT</name>
<dbReference type="InterPro" id="IPR003594">
    <property type="entry name" value="HATPase_dom"/>
</dbReference>
<feature type="modified residue" description="4-aspartylphosphate" evidence="4">
    <location>
        <position position="55"/>
    </location>
</feature>
<dbReference type="InterPro" id="IPR001789">
    <property type="entry name" value="Sig_transdc_resp-reg_receiver"/>
</dbReference>
<evidence type="ECO:0000256" key="4">
    <source>
        <dbReference type="PROSITE-ProRule" id="PRU00169"/>
    </source>
</evidence>
<dbReference type="InterPro" id="IPR011006">
    <property type="entry name" value="CheY-like_superfamily"/>
</dbReference>